<feature type="region of interest" description="Disordered" evidence="10">
    <location>
        <begin position="1"/>
        <end position="62"/>
    </location>
</feature>
<evidence type="ECO:0000256" key="9">
    <source>
        <dbReference type="RuleBase" id="RU365082"/>
    </source>
</evidence>
<dbReference type="InterPro" id="IPR055122">
    <property type="entry name" value="Med14_N"/>
</dbReference>
<dbReference type="EMBL" id="KV441561">
    <property type="protein sequence ID" value="OAF99662.1"/>
    <property type="molecule type" value="Genomic_DNA"/>
</dbReference>
<feature type="domain" description="Mediator complex subunit MED14 N-terminal" evidence="11">
    <location>
        <begin position="87"/>
        <end position="292"/>
    </location>
</feature>
<protein>
    <recommendedName>
        <fullName evidence="3 9">Mediator of RNA polymerase II transcription subunit 14</fullName>
    </recommendedName>
    <alternativeName>
        <fullName evidence="8 9">Mediator complex subunit 14</fullName>
    </alternativeName>
</protein>
<comment type="function">
    <text evidence="9">Component of the Mediator complex, a coactivator involved in the regulated transcription of nearly all RNA polymerase II-dependent genes. Mediator functions as a bridge to convey information from gene-specific regulatory proteins to the basal RNA polymerase II transcription machinery. Mediator is recruited to promoters by direct interactions with regulatory proteins and serves as a scaffold for the assembly of a functional preinitiation complex with RNA polymerase II and the general transcription factors.</text>
</comment>
<evidence type="ECO:0000259" key="11">
    <source>
        <dbReference type="Pfam" id="PF08638"/>
    </source>
</evidence>
<comment type="subcellular location">
    <subcellularLocation>
        <location evidence="1 9">Nucleus</location>
    </subcellularLocation>
</comment>
<dbReference type="GeneID" id="28768763"/>
<evidence type="ECO:0000256" key="1">
    <source>
        <dbReference type="ARBA" id="ARBA00004123"/>
    </source>
</evidence>
<comment type="similarity">
    <text evidence="2 9">Belongs to the Mediator complex subunit 14 family.</text>
</comment>
<dbReference type="InterPro" id="IPR013947">
    <property type="entry name" value="Mediator_Med14"/>
</dbReference>
<dbReference type="InParanoid" id="A0A177BW69"/>
<evidence type="ECO:0000256" key="2">
    <source>
        <dbReference type="ARBA" id="ARBA00007813"/>
    </source>
</evidence>
<dbReference type="GO" id="GO:0070847">
    <property type="term" value="C:core mediator complex"/>
    <property type="evidence" value="ECO:0007669"/>
    <property type="project" value="TreeGrafter"/>
</dbReference>
<dbReference type="FunCoup" id="A0A177BW69">
    <property type="interactions" value="217"/>
</dbReference>
<evidence type="ECO:0000256" key="3">
    <source>
        <dbReference type="ARBA" id="ARBA00019619"/>
    </source>
</evidence>
<feature type="compositionally biased region" description="Polar residues" evidence="10">
    <location>
        <begin position="53"/>
        <end position="62"/>
    </location>
</feature>
<name>A0A177BW69_9PLEO</name>
<evidence type="ECO:0000313" key="13">
    <source>
        <dbReference type="Proteomes" id="UP000077069"/>
    </source>
</evidence>
<feature type="region of interest" description="Disordered" evidence="10">
    <location>
        <begin position="1032"/>
        <end position="1075"/>
    </location>
</feature>
<dbReference type="OrthoDB" id="205099at2759"/>
<evidence type="ECO:0000256" key="10">
    <source>
        <dbReference type="SAM" id="MobiDB-lite"/>
    </source>
</evidence>
<keyword evidence="7 9" id="KW-0539">Nucleus</keyword>
<evidence type="ECO:0000256" key="7">
    <source>
        <dbReference type="ARBA" id="ARBA00023242"/>
    </source>
</evidence>
<evidence type="ECO:0000313" key="12">
    <source>
        <dbReference type="EMBL" id="OAF99662.1"/>
    </source>
</evidence>
<evidence type="ECO:0000256" key="4">
    <source>
        <dbReference type="ARBA" id="ARBA00023015"/>
    </source>
</evidence>
<dbReference type="Pfam" id="PF26204">
    <property type="entry name" value="Med14_fung"/>
    <property type="match status" value="1"/>
</dbReference>
<dbReference type="RefSeq" id="XP_018030028.1">
    <property type="nucleotide sequence ID" value="XM_018185277.1"/>
</dbReference>
<keyword evidence="13" id="KW-1185">Reference proteome</keyword>
<dbReference type="GO" id="GO:0006357">
    <property type="term" value="P:regulation of transcription by RNA polymerase II"/>
    <property type="evidence" value="ECO:0007669"/>
    <property type="project" value="InterPro"/>
</dbReference>
<accession>A0A177BW69</accession>
<keyword evidence="4 9" id="KW-0805">Transcription regulation</keyword>
<dbReference type="STRING" id="1460663.A0A177BW69"/>
<dbReference type="Pfam" id="PF08638">
    <property type="entry name" value="Med14"/>
    <property type="match status" value="1"/>
</dbReference>
<feature type="compositionally biased region" description="Low complexity" evidence="10">
    <location>
        <begin position="1039"/>
        <end position="1055"/>
    </location>
</feature>
<evidence type="ECO:0000256" key="6">
    <source>
        <dbReference type="ARBA" id="ARBA00023163"/>
    </source>
</evidence>
<organism evidence="12 13">
    <name type="scientific">Paraphaeosphaeria sporulosa</name>
    <dbReference type="NCBI Taxonomy" id="1460663"/>
    <lineage>
        <taxon>Eukaryota</taxon>
        <taxon>Fungi</taxon>
        <taxon>Dikarya</taxon>
        <taxon>Ascomycota</taxon>
        <taxon>Pezizomycotina</taxon>
        <taxon>Dothideomycetes</taxon>
        <taxon>Pleosporomycetidae</taxon>
        <taxon>Pleosporales</taxon>
        <taxon>Massarineae</taxon>
        <taxon>Didymosphaeriaceae</taxon>
        <taxon>Paraphaeosphaeria</taxon>
    </lineage>
</organism>
<proteinExistence type="inferred from homology"/>
<evidence type="ECO:0000256" key="5">
    <source>
        <dbReference type="ARBA" id="ARBA00023159"/>
    </source>
</evidence>
<evidence type="ECO:0000256" key="8">
    <source>
        <dbReference type="ARBA" id="ARBA00032007"/>
    </source>
</evidence>
<dbReference type="PANTHER" id="PTHR12809">
    <property type="entry name" value="MEDIATOR COMPLEX SUBUNIT"/>
    <property type="match status" value="1"/>
</dbReference>
<comment type="subunit">
    <text evidence="9">Component of the Mediator complex.</text>
</comment>
<sequence length="1075" mass="120335">MPGILKMNTSANGGLGARDVESRKRAHDGNMVNGERTLVRKDSPASAPAVRTPSYNGADTNGATSAVKQMAQLPPEIDHVPAEVYHSLSKLIQRISQETYNELSETLMQMRELKAPQFNGNVPNGNAPPTPQDVEISKQKKLLLMRFALDNRAKFIKLLVLTEWGRKASVDLSKLIDLFTWAVKQRASQDQISDQIEFMKYVMNDARQLNPDITTALEILGTGKAEWIPDMGFIPPPPMTAEKALKLLRYLNVSLSTRLIVHEKLPHQLSKWRIGDGRVTFIMDDEFEFDLMSFVEDSSDQFHFVDMRLLFSPAPVISADSRFFNRLRTGVDNLLREKGLEVCFGYLLNITLSHKIFILSSQVNDLLRTGWAGSLRSEFAHRVLWIQYWTNRPGKKSWIEIGVASNKSKDGKVSWRGPPIPSIIVRWFREGVHVQDVDLGFDWTHLSVERMMKRVIALHVGHLLRNMQQAFSTNVITKASLSDTEPSDCRLAVSIGSKEHTTNLSIEPITGRYTLSPATPLSTPAENAINRSHEPAATSNTITQVLARSILESIQRYSQQLGWQSVARQALRMEVVRAAVNLDVLRFTLFWPRGWSTTTALAAIVDATGESWWICEIGDKGSTIVHAQRIAVECIDGRPPPINRPTLSRIERVAVHQLAYSITARALRQAGKTYSLRHEIESSRRPASSDGVVRGWALYVRTPELLSSQTGDDSWLEPAMQITGHGFRSDYRNVWHIATGTMVPEVAADMQKLMAASPQTNFTFSEGGKFSILLSTPFGHEVVSELKARLRDLNRLRSFATTLEKRKMMLKSSSLEQVEFQYSQGLSVKVFFGKGTDIRVKFGDKNPHNRIHSFLTDMINDRSPGLPQPSPGDNNGLDRFCAALIWSRPLLTVLSELENRTPGNVDNPAVHVHDLRTYRITYTNPPCSFDIRLKPKDDRVLWDIEDNEGKPADLRPKTERSPNFKRLETLKSALQKLFRERDERWWGVRTGIIADIDGVPDALRKLNEVVIGCYVEGGVKQEAADSNAPITAAAPARQPNSSNPANRPNGNAAANVKKLPAGRGGGKNHEVITID</sequence>
<reference evidence="12 13" key="1">
    <citation type="submission" date="2016-05" db="EMBL/GenBank/DDBJ databases">
        <title>Comparative analysis of secretome profiles of manganese(II)-oxidizing ascomycete fungi.</title>
        <authorList>
            <consortium name="DOE Joint Genome Institute"/>
            <person name="Zeiner C.A."/>
            <person name="Purvine S.O."/>
            <person name="Zink E.M."/>
            <person name="Wu S."/>
            <person name="Pasa-Tolic L."/>
            <person name="Chaput D.L."/>
            <person name="Haridas S."/>
            <person name="Grigoriev I.V."/>
            <person name="Santelli C.M."/>
            <person name="Hansel C.M."/>
        </authorList>
    </citation>
    <scope>NUCLEOTIDE SEQUENCE [LARGE SCALE GENOMIC DNA]</scope>
    <source>
        <strain evidence="12 13">AP3s5-JAC2a</strain>
    </source>
</reference>
<dbReference type="Proteomes" id="UP000077069">
    <property type="component" value="Unassembled WGS sequence"/>
</dbReference>
<keyword evidence="6 9" id="KW-0804">Transcription</keyword>
<dbReference type="GO" id="GO:0016592">
    <property type="term" value="C:mediator complex"/>
    <property type="evidence" value="ECO:0007669"/>
    <property type="project" value="UniProtKB-UniRule"/>
</dbReference>
<keyword evidence="5 9" id="KW-0010">Activator</keyword>
<gene>
    <name evidence="12" type="ORF">CC84DRAFT_1264041</name>
</gene>
<dbReference type="GO" id="GO:0003712">
    <property type="term" value="F:transcription coregulator activity"/>
    <property type="evidence" value="ECO:0007669"/>
    <property type="project" value="UniProtKB-UniRule"/>
</dbReference>
<dbReference type="PANTHER" id="PTHR12809:SF2">
    <property type="entry name" value="MEDIATOR OF RNA POLYMERASE II TRANSCRIPTION SUBUNIT 14"/>
    <property type="match status" value="1"/>
</dbReference>
<dbReference type="AlphaFoldDB" id="A0A177BW69"/>